<proteinExistence type="predicted"/>
<dbReference type="InterPro" id="IPR007159">
    <property type="entry name" value="SpoVT-AbrB_dom"/>
</dbReference>
<dbReference type="EMBL" id="MFBF01000013">
    <property type="protein sequence ID" value="OGD91659.1"/>
    <property type="molecule type" value="Genomic_DNA"/>
</dbReference>
<accession>A0A1F5GIJ6</accession>
<dbReference type="SUPFAM" id="SSF89447">
    <property type="entry name" value="AbrB/MazE/MraZ-like"/>
    <property type="match status" value="1"/>
</dbReference>
<organism evidence="3 4">
    <name type="scientific">Candidatus Curtissbacteria bacterium RIFCSPHIGHO2_02_FULL_42_15</name>
    <dbReference type="NCBI Taxonomy" id="1797716"/>
    <lineage>
        <taxon>Bacteria</taxon>
        <taxon>Candidatus Curtissiibacteriota</taxon>
    </lineage>
</organism>
<dbReference type="GO" id="GO:0003677">
    <property type="term" value="F:DNA binding"/>
    <property type="evidence" value="ECO:0007669"/>
    <property type="project" value="UniProtKB-UniRule"/>
</dbReference>
<evidence type="ECO:0000313" key="4">
    <source>
        <dbReference type="Proteomes" id="UP000177124"/>
    </source>
</evidence>
<evidence type="ECO:0000259" key="2">
    <source>
        <dbReference type="PROSITE" id="PS51740"/>
    </source>
</evidence>
<comment type="caution">
    <text evidence="3">The sequence shown here is derived from an EMBL/GenBank/DDBJ whole genome shotgun (WGS) entry which is preliminary data.</text>
</comment>
<dbReference type="Gene3D" id="2.10.260.10">
    <property type="match status" value="1"/>
</dbReference>
<reference evidence="3 4" key="1">
    <citation type="journal article" date="2016" name="Nat. Commun.">
        <title>Thousands of microbial genomes shed light on interconnected biogeochemical processes in an aquifer system.</title>
        <authorList>
            <person name="Anantharaman K."/>
            <person name="Brown C.T."/>
            <person name="Hug L.A."/>
            <person name="Sharon I."/>
            <person name="Castelle C.J."/>
            <person name="Probst A.J."/>
            <person name="Thomas B.C."/>
            <person name="Singh A."/>
            <person name="Wilkins M.J."/>
            <person name="Karaoz U."/>
            <person name="Brodie E.L."/>
            <person name="Williams K.H."/>
            <person name="Hubbard S.S."/>
            <person name="Banfield J.F."/>
        </authorList>
    </citation>
    <scope>NUCLEOTIDE SEQUENCE [LARGE SCALE GENOMIC DNA]</scope>
</reference>
<dbReference type="PROSITE" id="PS51740">
    <property type="entry name" value="SPOVT_ABRB"/>
    <property type="match status" value="1"/>
</dbReference>
<evidence type="ECO:0000313" key="3">
    <source>
        <dbReference type="EMBL" id="OGD91659.1"/>
    </source>
</evidence>
<dbReference type="InterPro" id="IPR037914">
    <property type="entry name" value="SpoVT-AbrB_sf"/>
</dbReference>
<keyword evidence="1" id="KW-0238">DNA-binding</keyword>
<protein>
    <recommendedName>
        <fullName evidence="2">SpoVT-AbrB domain-containing protein</fullName>
    </recommendedName>
</protein>
<evidence type="ECO:0000256" key="1">
    <source>
        <dbReference type="PROSITE-ProRule" id="PRU01076"/>
    </source>
</evidence>
<feature type="domain" description="SpoVT-AbrB" evidence="2">
    <location>
        <begin position="3"/>
        <end position="46"/>
    </location>
</feature>
<gene>
    <name evidence="3" type="ORF">A3D07_03565</name>
</gene>
<dbReference type="SMART" id="SM00966">
    <property type="entry name" value="SpoVT_AbrB"/>
    <property type="match status" value="1"/>
</dbReference>
<dbReference type="Proteomes" id="UP000177124">
    <property type="component" value="Unassembled WGS sequence"/>
</dbReference>
<name>A0A1F5GIJ6_9BACT</name>
<dbReference type="AlphaFoldDB" id="A0A1F5GIJ6"/>
<sequence length="79" mass="8583">MITALVSIGNSRGVRIPKVLLNESGLGKEVELKVKKGEIRITAVPKKGRLAESTSLLSEKVLAGDWDKPEENKAWASLQ</sequence>